<gene>
    <name evidence="1" type="ORF">J2787_000989</name>
</gene>
<dbReference type="InterPro" id="IPR025459">
    <property type="entry name" value="DUF4279"/>
</dbReference>
<dbReference type="EMBL" id="JAVDQY010000001">
    <property type="protein sequence ID" value="MDR6525619.1"/>
    <property type="molecule type" value="Genomic_DNA"/>
</dbReference>
<sequence length="139" mass="16184">MDYNTNIKITFSIFGCSFDPNDFTLLLGIVPTNIWVEGELIPNNKKNKKREESAWEYSVHSSTVYFEEVSDKLVAVFKEKMSLVDNYINEINHLTIKFDIVLEIIEEQGIVLYFNKSFLNMVNELNAEIEVDTYILKSE</sequence>
<evidence type="ECO:0000313" key="2">
    <source>
        <dbReference type="Proteomes" id="UP001184861"/>
    </source>
</evidence>
<evidence type="ECO:0000313" key="1">
    <source>
        <dbReference type="EMBL" id="MDR6525619.1"/>
    </source>
</evidence>
<protein>
    <recommendedName>
        <fullName evidence="3">DUF4279 domain-containing protein</fullName>
    </recommendedName>
</protein>
<accession>A0AAE4C2L4</accession>
<dbReference type="AlphaFoldDB" id="A0AAE4C2L4"/>
<dbReference type="RefSeq" id="WP_309945082.1">
    <property type="nucleotide sequence ID" value="NZ_JAVDQY010000001.1"/>
</dbReference>
<dbReference type="Pfam" id="PF14106">
    <property type="entry name" value="DUF4279"/>
    <property type="match status" value="1"/>
</dbReference>
<organism evidence="1 2">
    <name type="scientific">Chryseobacterium rhizosphaerae</name>
    <dbReference type="NCBI Taxonomy" id="395937"/>
    <lineage>
        <taxon>Bacteria</taxon>
        <taxon>Pseudomonadati</taxon>
        <taxon>Bacteroidota</taxon>
        <taxon>Flavobacteriia</taxon>
        <taxon>Flavobacteriales</taxon>
        <taxon>Weeksellaceae</taxon>
        <taxon>Chryseobacterium group</taxon>
        <taxon>Chryseobacterium</taxon>
    </lineage>
</organism>
<dbReference type="Proteomes" id="UP001184861">
    <property type="component" value="Unassembled WGS sequence"/>
</dbReference>
<reference evidence="1" key="1">
    <citation type="submission" date="2023-07" db="EMBL/GenBank/DDBJ databases">
        <title>Sorghum-associated microbial communities from plants grown in Nebraska, USA.</title>
        <authorList>
            <person name="Schachtman D."/>
        </authorList>
    </citation>
    <scope>NUCLEOTIDE SEQUENCE</scope>
    <source>
        <strain evidence="1">DS2360</strain>
    </source>
</reference>
<proteinExistence type="predicted"/>
<comment type="caution">
    <text evidence="1">The sequence shown here is derived from an EMBL/GenBank/DDBJ whole genome shotgun (WGS) entry which is preliminary data.</text>
</comment>
<evidence type="ECO:0008006" key="3">
    <source>
        <dbReference type="Google" id="ProtNLM"/>
    </source>
</evidence>
<name>A0AAE4C2L4_9FLAO</name>